<keyword evidence="2" id="KW-0716">Sensory transduction</keyword>
<feature type="compositionally biased region" description="Polar residues" evidence="3">
    <location>
        <begin position="463"/>
        <end position="474"/>
    </location>
</feature>
<dbReference type="EMBL" id="GDHF01022260">
    <property type="protein sequence ID" value="JAI30054.1"/>
    <property type="molecule type" value="Transcribed_RNA"/>
</dbReference>
<feature type="region of interest" description="Disordered" evidence="3">
    <location>
        <begin position="355"/>
        <end position="379"/>
    </location>
</feature>
<dbReference type="GO" id="GO:0015031">
    <property type="term" value="P:protein transport"/>
    <property type="evidence" value="ECO:0007669"/>
    <property type="project" value="TreeGrafter"/>
</dbReference>
<evidence type="ECO:0000313" key="5">
    <source>
        <dbReference type="EMBL" id="JAI30054.1"/>
    </source>
</evidence>
<dbReference type="OrthoDB" id="2333384at2759"/>
<feature type="region of interest" description="Disordered" evidence="3">
    <location>
        <begin position="51"/>
        <end position="76"/>
    </location>
</feature>
<protein>
    <submittedName>
        <fullName evidence="5">Arrestin domain-containing protein 3</fullName>
    </submittedName>
</protein>
<organism evidence="5">
    <name type="scientific">Bactrocera latifrons</name>
    <name type="common">Malaysian fruit fly</name>
    <name type="synonym">Chaetodacus latifrons</name>
    <dbReference type="NCBI Taxonomy" id="174628"/>
    <lineage>
        <taxon>Eukaryota</taxon>
        <taxon>Metazoa</taxon>
        <taxon>Ecdysozoa</taxon>
        <taxon>Arthropoda</taxon>
        <taxon>Hexapoda</taxon>
        <taxon>Insecta</taxon>
        <taxon>Pterygota</taxon>
        <taxon>Neoptera</taxon>
        <taxon>Endopterygota</taxon>
        <taxon>Diptera</taxon>
        <taxon>Brachycera</taxon>
        <taxon>Muscomorpha</taxon>
        <taxon>Tephritoidea</taxon>
        <taxon>Tephritidae</taxon>
        <taxon>Bactrocera</taxon>
        <taxon>Bactrocera</taxon>
    </lineage>
</organism>
<dbReference type="Pfam" id="PF02752">
    <property type="entry name" value="Arrestin_C"/>
    <property type="match status" value="1"/>
</dbReference>
<dbReference type="Gene3D" id="2.60.40.640">
    <property type="match status" value="2"/>
</dbReference>
<dbReference type="PANTHER" id="PTHR11188:SF167">
    <property type="entry name" value="ARRESTIN C-TERMINAL-LIKE DOMAIN-CONTAINING PROTEIN-RELATED"/>
    <property type="match status" value="1"/>
</dbReference>
<dbReference type="InterPro" id="IPR014752">
    <property type="entry name" value="Arrestin-like_C"/>
</dbReference>
<evidence type="ECO:0000256" key="3">
    <source>
        <dbReference type="SAM" id="MobiDB-lite"/>
    </source>
</evidence>
<proteinExistence type="inferred from homology"/>
<dbReference type="GO" id="GO:0005737">
    <property type="term" value="C:cytoplasm"/>
    <property type="evidence" value="ECO:0007669"/>
    <property type="project" value="TreeGrafter"/>
</dbReference>
<name>A0A0K8UTN1_BACLA</name>
<evidence type="ECO:0000256" key="1">
    <source>
        <dbReference type="ARBA" id="ARBA00005298"/>
    </source>
</evidence>
<dbReference type="PANTHER" id="PTHR11188">
    <property type="entry name" value="ARRESTIN DOMAIN CONTAINING PROTEIN"/>
    <property type="match status" value="1"/>
</dbReference>
<dbReference type="AlphaFoldDB" id="A0A0K8UTN1"/>
<dbReference type="InterPro" id="IPR050357">
    <property type="entry name" value="Arrestin_domain-protein"/>
</dbReference>
<comment type="similarity">
    <text evidence="1">Belongs to the arrestin family.</text>
</comment>
<reference evidence="5" key="1">
    <citation type="submission" date="2015-06" db="EMBL/GenBank/DDBJ databases">
        <authorList>
            <person name="Hoefler B.C."/>
            <person name="Straight P.D."/>
        </authorList>
    </citation>
    <scope>NUCLEOTIDE SEQUENCE</scope>
</reference>
<dbReference type="SUPFAM" id="SSF81296">
    <property type="entry name" value="E set domains"/>
    <property type="match status" value="2"/>
</dbReference>
<evidence type="ECO:0000256" key="2">
    <source>
        <dbReference type="ARBA" id="ARBA00022606"/>
    </source>
</evidence>
<dbReference type="SMART" id="SM01017">
    <property type="entry name" value="Arrestin_C"/>
    <property type="match status" value="1"/>
</dbReference>
<feature type="compositionally biased region" description="Low complexity" evidence="3">
    <location>
        <begin position="51"/>
        <end position="61"/>
    </location>
</feature>
<dbReference type="InterPro" id="IPR014756">
    <property type="entry name" value="Ig_E-set"/>
</dbReference>
<dbReference type="InterPro" id="IPR011021">
    <property type="entry name" value="Arrestin-like_N"/>
</dbReference>
<dbReference type="Pfam" id="PF00339">
    <property type="entry name" value="Arrestin_N"/>
    <property type="match status" value="1"/>
</dbReference>
<feature type="region of interest" description="Disordered" evidence="3">
    <location>
        <begin position="447"/>
        <end position="474"/>
    </location>
</feature>
<accession>A0A0K8UTN1</accession>
<feature type="domain" description="Arrestin C-terminal-like" evidence="4">
    <location>
        <begin position="191"/>
        <end position="323"/>
    </location>
</feature>
<sequence>MVVTCAIEFDNNSYGTYFAGQVMTGKVTLQADMPKQVKAIVLKISGCADTSWTESSTSTTSDANGRSSTQTQTTHYRGHEDYIKSKTYLLSSNEIYPNISPTDQSAVIEPGIHTYTFACLLPNTCPSSFEGIYGYIRYLTRVELVRPWKFNQNFTRGFTVLKMTDLNYDSPLLRVPSKSEAQKVFCCGPCKTQPLEVHVSLPQSGYVPGQAIPVSVLISNETKIKVEELKIELVMLVCYYSQTPSTRTKNQRIPVLKLKGDGVPVHCKKQFNYTLIVPATPPTCFNLCRIIQIAYQVEVVTKVKGWHADQVICVPVTIGNVPLLGVIQKQPMASADNFVPNGSGVMNRSFVANEESGDAGDAGEKKSTEANQVQSTVQEDPTEINNGAATSSVITPAPPNPWDADASIPPPSYESALHIKPAKLNLDEGQEYGETEFAPRYPVFKVPSPSASGKDEVDGVATSGVSPAQNSTWL</sequence>
<gene>
    <name evidence="5" type="primary">Arrdc3_5</name>
    <name evidence="5" type="ORF">c0_g1_i2</name>
</gene>
<feature type="compositionally biased region" description="Polar residues" evidence="3">
    <location>
        <begin position="62"/>
        <end position="75"/>
    </location>
</feature>
<evidence type="ECO:0000259" key="4">
    <source>
        <dbReference type="SMART" id="SM01017"/>
    </source>
</evidence>
<dbReference type="InterPro" id="IPR011022">
    <property type="entry name" value="Arrestin_C-like"/>
</dbReference>
<feature type="compositionally biased region" description="Polar residues" evidence="3">
    <location>
        <begin position="369"/>
        <end position="379"/>
    </location>
</feature>